<evidence type="ECO:0000256" key="6">
    <source>
        <dbReference type="SAM" id="Phobius"/>
    </source>
</evidence>
<dbReference type="PANTHER" id="PTHR30287">
    <property type="entry name" value="MEMBRANE COMPONENT OF PREDICTED ABC SUPERFAMILY METABOLITE UPTAKE TRANSPORTER"/>
    <property type="match status" value="1"/>
</dbReference>
<keyword evidence="9" id="KW-1185">Reference proteome</keyword>
<feature type="domain" description="ABC3 transporter permease C-terminal" evidence="7">
    <location>
        <begin position="197"/>
        <end position="309"/>
    </location>
</feature>
<feature type="transmembrane region" description="Helical" evidence="6">
    <location>
        <begin position="739"/>
        <end position="761"/>
    </location>
</feature>
<dbReference type="Proteomes" id="UP000272474">
    <property type="component" value="Unassembled WGS sequence"/>
</dbReference>
<sequence length="776" mass="80629">MSALGAWRRELAMGVRFACAGRAGWTRTALTALGVGLGVVVLLLAASVPHLLAARDTREAARAVMMSEDGQVRIGFAPTEYHGRPIGGLLLQPEAGADTAVPPPAGLDSYPGPGEMVVSPALGRLLDSPEGALLAERLDAEQVGTIGEEGLVGSGELYYYAGTDRLGEDANRAVGFGTDPWGGDAMDAALVLLVLVVCVVLLMPVAVFIATAVRLGGERRDRRLAALRLVGADVRMTRRVAAGEALAGALLGLLVGGAGFLALRQYLGRITVWGASTFPSDIVPSAPLAVLVLLAVPVSAVCVTLFALRGVAIEPLGVVRQARIRRRRLAWRLTPILTGLVLLLPLARSFRDADDGTLILAGIGIVLLLAGTTVVLPWLVERVVGAMRGGPVSWQLATRRLQLSSGPAARAVSGITVAVAGATALYMLFAGVNSQETEETGQDPDRAQVEVDAYELDGTEAQGLFGKIDAQQGVAATFGLVSGYAAPVGADPGAADLAESSAVVVVADCATLRELARVGTCADGDVFLSRSAAGGEVTPQPGDRLNLALDYTGVPRPGAEDLWTVPAAAREVTARPDPSGMEYGGVLATPAALDPARLPEPSTRALLRLDPGDPDALERVRNAVWDGPAEGTDASVWELTTEQASDDIRKVRRGLLIGATGVMLLIGASMIVTTLEQLRERRRLLSVLVAFGTRRATLGVSVLWQTAVPVVLGLAVAAAVGTGLGALLMAMVDLPVGNWLACWPVVAVGGGLIALVTLVSLPPLWYLMRPDGLRTE</sequence>
<dbReference type="PANTHER" id="PTHR30287:SF1">
    <property type="entry name" value="INNER MEMBRANE PROTEIN"/>
    <property type="match status" value="1"/>
</dbReference>
<feature type="transmembrane region" description="Helical" evidence="6">
    <location>
        <begin position="245"/>
        <end position="267"/>
    </location>
</feature>
<feature type="transmembrane region" description="Helical" evidence="6">
    <location>
        <begin position="329"/>
        <end position="347"/>
    </location>
</feature>
<feature type="domain" description="ABC3 transporter permease C-terminal" evidence="7">
    <location>
        <begin position="659"/>
        <end position="769"/>
    </location>
</feature>
<evidence type="ECO:0000256" key="2">
    <source>
        <dbReference type="ARBA" id="ARBA00022475"/>
    </source>
</evidence>
<feature type="transmembrane region" description="Helical" evidence="6">
    <location>
        <begin position="654"/>
        <end position="672"/>
    </location>
</feature>
<dbReference type="InterPro" id="IPR038766">
    <property type="entry name" value="Membrane_comp_ABC_pdt"/>
</dbReference>
<proteinExistence type="predicted"/>
<evidence type="ECO:0000259" key="7">
    <source>
        <dbReference type="Pfam" id="PF02687"/>
    </source>
</evidence>
<evidence type="ECO:0000256" key="5">
    <source>
        <dbReference type="ARBA" id="ARBA00023136"/>
    </source>
</evidence>
<dbReference type="Pfam" id="PF02687">
    <property type="entry name" value="FtsX"/>
    <property type="match status" value="2"/>
</dbReference>
<keyword evidence="4 6" id="KW-1133">Transmembrane helix</keyword>
<dbReference type="AlphaFoldDB" id="A0A3A9ZI35"/>
<dbReference type="InterPro" id="IPR003838">
    <property type="entry name" value="ABC3_permease_C"/>
</dbReference>
<accession>A0A3A9ZI35</accession>
<organism evidence="8 9">
    <name type="scientific">Streptomyces hoynatensis</name>
    <dbReference type="NCBI Taxonomy" id="1141874"/>
    <lineage>
        <taxon>Bacteria</taxon>
        <taxon>Bacillati</taxon>
        <taxon>Actinomycetota</taxon>
        <taxon>Actinomycetes</taxon>
        <taxon>Kitasatosporales</taxon>
        <taxon>Streptomycetaceae</taxon>
        <taxon>Streptomyces</taxon>
    </lineage>
</organism>
<feature type="transmembrane region" description="Helical" evidence="6">
    <location>
        <begin position="30"/>
        <end position="52"/>
    </location>
</feature>
<comment type="subcellular location">
    <subcellularLocation>
        <location evidence="1">Cell membrane</location>
        <topology evidence="1">Multi-pass membrane protein</topology>
    </subcellularLocation>
</comment>
<dbReference type="GO" id="GO:0005886">
    <property type="term" value="C:plasma membrane"/>
    <property type="evidence" value="ECO:0007669"/>
    <property type="project" value="UniProtKB-SubCell"/>
</dbReference>
<evidence type="ECO:0000313" key="8">
    <source>
        <dbReference type="EMBL" id="RKN46997.1"/>
    </source>
</evidence>
<feature type="transmembrane region" description="Helical" evidence="6">
    <location>
        <begin position="359"/>
        <end position="380"/>
    </location>
</feature>
<gene>
    <name evidence="8" type="ORF">D7294_02050</name>
</gene>
<evidence type="ECO:0000256" key="3">
    <source>
        <dbReference type="ARBA" id="ARBA00022692"/>
    </source>
</evidence>
<protein>
    <submittedName>
        <fullName evidence="8">ABC transporter permease</fullName>
    </submittedName>
</protein>
<keyword evidence="3 6" id="KW-0812">Transmembrane</keyword>
<feature type="transmembrane region" description="Helical" evidence="6">
    <location>
        <begin position="188"/>
        <end position="213"/>
    </location>
</feature>
<evidence type="ECO:0000256" key="4">
    <source>
        <dbReference type="ARBA" id="ARBA00022989"/>
    </source>
</evidence>
<feature type="transmembrane region" description="Helical" evidence="6">
    <location>
        <begin position="710"/>
        <end position="732"/>
    </location>
</feature>
<name>A0A3A9ZI35_9ACTN</name>
<comment type="caution">
    <text evidence="8">The sequence shown here is derived from an EMBL/GenBank/DDBJ whole genome shotgun (WGS) entry which is preliminary data.</text>
</comment>
<evidence type="ECO:0000256" key="1">
    <source>
        <dbReference type="ARBA" id="ARBA00004651"/>
    </source>
</evidence>
<reference evidence="8 9" key="1">
    <citation type="journal article" date="2014" name="Int. J. Syst. Evol. Microbiol.">
        <title>Streptomyces hoynatensis sp. nov., isolated from deep marine sediment.</title>
        <authorList>
            <person name="Veyisoglu A."/>
            <person name="Sahin N."/>
        </authorList>
    </citation>
    <scope>NUCLEOTIDE SEQUENCE [LARGE SCALE GENOMIC DNA]</scope>
    <source>
        <strain evidence="8 9">KCTC 29097</strain>
    </source>
</reference>
<evidence type="ECO:0000313" key="9">
    <source>
        <dbReference type="Proteomes" id="UP000272474"/>
    </source>
</evidence>
<dbReference type="OrthoDB" id="3654456at2"/>
<keyword evidence="2" id="KW-1003">Cell membrane</keyword>
<dbReference type="EMBL" id="RBAL01000001">
    <property type="protein sequence ID" value="RKN46997.1"/>
    <property type="molecule type" value="Genomic_DNA"/>
</dbReference>
<keyword evidence="5 6" id="KW-0472">Membrane</keyword>
<dbReference type="RefSeq" id="WP_120674722.1">
    <property type="nucleotide sequence ID" value="NZ_RBAL01000001.1"/>
</dbReference>
<feature type="transmembrane region" description="Helical" evidence="6">
    <location>
        <begin position="287"/>
        <end position="308"/>
    </location>
</feature>